<comment type="caution">
    <text evidence="2">The sequence shown here is derived from an EMBL/GenBank/DDBJ whole genome shotgun (WGS) entry which is preliminary data.</text>
</comment>
<keyword evidence="1" id="KW-0732">Signal</keyword>
<dbReference type="SUPFAM" id="SSF53474">
    <property type="entry name" value="alpha/beta-Hydrolases"/>
    <property type="match status" value="1"/>
</dbReference>
<feature type="signal peptide" evidence="1">
    <location>
        <begin position="1"/>
        <end position="20"/>
    </location>
</feature>
<protein>
    <submittedName>
        <fullName evidence="2">Pimeloyl-ACP methyl ester carboxylesterase</fullName>
    </submittedName>
</protein>
<accession>A0A7W7MU74</accession>
<dbReference type="RefSeq" id="WP_184997428.1">
    <property type="nucleotide sequence ID" value="NZ_JACHNH010000001.1"/>
</dbReference>
<dbReference type="Gene3D" id="3.40.50.1820">
    <property type="entry name" value="alpha/beta hydrolase"/>
    <property type="match status" value="1"/>
</dbReference>
<evidence type="ECO:0000313" key="2">
    <source>
        <dbReference type="EMBL" id="MBB4766294.1"/>
    </source>
</evidence>
<evidence type="ECO:0000256" key="1">
    <source>
        <dbReference type="SAM" id="SignalP"/>
    </source>
</evidence>
<dbReference type="Pfam" id="PF01674">
    <property type="entry name" value="Lipase_2"/>
    <property type="match status" value="1"/>
</dbReference>
<dbReference type="InterPro" id="IPR029058">
    <property type="entry name" value="AB_hydrolase_fold"/>
</dbReference>
<gene>
    <name evidence="2" type="ORF">BJ971_006850</name>
</gene>
<proteinExistence type="predicted"/>
<dbReference type="InterPro" id="IPR053228">
    <property type="entry name" value="Stereospecific_Lipase"/>
</dbReference>
<keyword evidence="3" id="KW-1185">Reference proteome</keyword>
<dbReference type="EMBL" id="JACHNH010000001">
    <property type="protein sequence ID" value="MBB4766294.1"/>
    <property type="molecule type" value="Genomic_DNA"/>
</dbReference>
<name>A0A7W7MU74_9ACTN</name>
<dbReference type="GO" id="GO:0016042">
    <property type="term" value="P:lipid catabolic process"/>
    <property type="evidence" value="ECO:0007669"/>
    <property type="project" value="InterPro"/>
</dbReference>
<dbReference type="GO" id="GO:0016787">
    <property type="term" value="F:hydrolase activity"/>
    <property type="evidence" value="ECO:0007669"/>
    <property type="project" value="InterPro"/>
</dbReference>
<organism evidence="2 3">
    <name type="scientific">Actinoplanes digitatis</name>
    <dbReference type="NCBI Taxonomy" id="1868"/>
    <lineage>
        <taxon>Bacteria</taxon>
        <taxon>Bacillati</taxon>
        <taxon>Actinomycetota</taxon>
        <taxon>Actinomycetes</taxon>
        <taxon>Micromonosporales</taxon>
        <taxon>Micromonosporaceae</taxon>
        <taxon>Actinoplanes</taxon>
    </lineage>
</organism>
<reference evidence="2 3" key="1">
    <citation type="submission" date="2020-08" db="EMBL/GenBank/DDBJ databases">
        <title>Sequencing the genomes of 1000 actinobacteria strains.</title>
        <authorList>
            <person name="Klenk H.-P."/>
        </authorList>
    </citation>
    <scope>NUCLEOTIDE SEQUENCE [LARGE SCALE GENOMIC DNA]</scope>
    <source>
        <strain evidence="2 3">DSM 43149</strain>
    </source>
</reference>
<evidence type="ECO:0000313" key="3">
    <source>
        <dbReference type="Proteomes" id="UP000578112"/>
    </source>
</evidence>
<dbReference type="InterPro" id="IPR002918">
    <property type="entry name" value="Lipase_EstA/Esterase_EstB"/>
</dbReference>
<feature type="chain" id="PRO_5038788134" evidence="1">
    <location>
        <begin position="21"/>
        <end position="334"/>
    </location>
</feature>
<dbReference type="AlphaFoldDB" id="A0A7W7MU74"/>
<dbReference type="PANTHER" id="PTHR37574:SF1">
    <property type="entry name" value="LIPASE B"/>
    <property type="match status" value="1"/>
</dbReference>
<dbReference type="PANTHER" id="PTHR37574">
    <property type="entry name" value="LIPASE B"/>
    <property type="match status" value="1"/>
</dbReference>
<sequence>MFLPSLSATVAGLVAGAALAVPAAATRPGPPLSEPAALLAASLHCIGDPAASARAGRTPVLMIHGTTSNFRANFSWNWDRAFAGEGRARCYVDLPDSGNSDIQVAAEHVVNGIRHLYAATGSRIDLLGHSQGGMIGRWALKYWPDTRGMVDDYVSLAASNHGTTVFAVQCATTPTCTAANWQQRTDSNFLTALNQGPQTWPGISYTQIYTRHDEIVVPNRDESGSSSLPLAPNVSNIAVQDLCRYETVEHFGMAYDNAAWLLGMDALTHPGPAALHRTSTATCGRLLMPAVNPVTFLSDASAALTQSVASTAAAPVLPAEPPLRCYAAQACPRR</sequence>
<dbReference type="Proteomes" id="UP000578112">
    <property type="component" value="Unassembled WGS sequence"/>
</dbReference>